<dbReference type="CDD" id="cd03316">
    <property type="entry name" value="MR_like"/>
    <property type="match status" value="1"/>
</dbReference>
<protein>
    <recommendedName>
        <fullName evidence="2">Mandelate racemase/muconate lactonizing enzyme C-terminal domain-containing protein</fullName>
    </recommendedName>
</protein>
<comment type="caution">
    <text evidence="3">The sequence shown here is derived from an EMBL/GenBank/DDBJ whole genome shotgun (WGS) entry which is preliminary data.</text>
</comment>
<dbReference type="AlphaFoldDB" id="A0A261S172"/>
<dbReference type="Pfam" id="PF02746">
    <property type="entry name" value="MR_MLE_N"/>
    <property type="match status" value="1"/>
</dbReference>
<dbReference type="InterPro" id="IPR013341">
    <property type="entry name" value="Mandelate_racemase_N_dom"/>
</dbReference>
<dbReference type="GO" id="GO:0016829">
    <property type="term" value="F:lyase activity"/>
    <property type="evidence" value="ECO:0007669"/>
    <property type="project" value="UniProtKB-KW"/>
</dbReference>
<dbReference type="PANTHER" id="PTHR48080:SF2">
    <property type="entry name" value="D-GALACTONATE DEHYDRATASE"/>
    <property type="match status" value="1"/>
</dbReference>
<feature type="domain" description="Mandelate racemase/muconate lactonizing enzyme C-terminal" evidence="2">
    <location>
        <begin position="143"/>
        <end position="270"/>
    </location>
</feature>
<dbReference type="SFLD" id="SFLDS00001">
    <property type="entry name" value="Enolase"/>
    <property type="match status" value="1"/>
</dbReference>
<dbReference type="EMBL" id="NEVM01000005">
    <property type="protein sequence ID" value="OZI31078.1"/>
    <property type="molecule type" value="Genomic_DNA"/>
</dbReference>
<dbReference type="OrthoDB" id="103536at2"/>
<organism evidence="3 4">
    <name type="scientific">Bordetella genomosp. 10</name>
    <dbReference type="NCBI Taxonomy" id="1416804"/>
    <lineage>
        <taxon>Bacteria</taxon>
        <taxon>Pseudomonadati</taxon>
        <taxon>Pseudomonadota</taxon>
        <taxon>Betaproteobacteria</taxon>
        <taxon>Burkholderiales</taxon>
        <taxon>Alcaligenaceae</taxon>
        <taxon>Bordetella</taxon>
    </lineage>
</organism>
<name>A0A261S172_9BORD</name>
<accession>A0A261S172</accession>
<reference evidence="4" key="1">
    <citation type="submission" date="2017-05" db="EMBL/GenBank/DDBJ databases">
        <title>Complete and WGS of Bordetella genogroups.</title>
        <authorList>
            <person name="Spilker T."/>
            <person name="Lipuma J."/>
        </authorList>
    </citation>
    <scope>NUCLEOTIDE SEQUENCE [LARGE SCALE GENOMIC DNA]</scope>
    <source>
        <strain evidence="4">AU16122</strain>
    </source>
</reference>
<evidence type="ECO:0000259" key="2">
    <source>
        <dbReference type="SMART" id="SM00922"/>
    </source>
</evidence>
<dbReference type="SFLD" id="SFLDG00179">
    <property type="entry name" value="mandelate_racemase"/>
    <property type="match status" value="1"/>
</dbReference>
<proteinExistence type="predicted"/>
<sequence length="397" mass="43209">MKITGLEQWHCDGGWRTLSFLKVTTDAGLVGWSEFHEGTAAPGLGAIIARLGEKILGLDPRCANRIVAGLQASGRAFTVGLFGQAVAAIENACLDILARSLDIPVHGLFGGAHHRQLPVYWSQCGTLRTRHAQVLGVPPLETLADVEALGREVKQRGFGALKTNVLIPDAFSTTDSKRLTNYRPGFGDGPQHPSLNMSPRLLDDLIALMEAFRAGAGPDVRLMLDLNFNFRPEGVKRIARALEPLELEWLECDLRNVQALTDLRNNTSTPIASLETMLGRQALHPYLNAVDVAIIDPQWNGYTEAMQMASLAEFHEVNVASHNYHGPLSTLIGVHFSASIPNSRYVEWVVDQPAWLADLLVNPPTIVNGLVSLPDGAGWGSDINEEVLRAHPPKKIG</sequence>
<dbReference type="SUPFAM" id="SSF51604">
    <property type="entry name" value="Enolase C-terminal domain-like"/>
    <property type="match status" value="1"/>
</dbReference>
<dbReference type="Pfam" id="PF13378">
    <property type="entry name" value="MR_MLE_C"/>
    <property type="match status" value="1"/>
</dbReference>
<dbReference type="Gene3D" id="3.30.390.10">
    <property type="entry name" value="Enolase-like, N-terminal domain"/>
    <property type="match status" value="1"/>
</dbReference>
<evidence type="ECO:0000256" key="1">
    <source>
        <dbReference type="ARBA" id="ARBA00023239"/>
    </source>
</evidence>
<keyword evidence="4" id="KW-1185">Reference proteome</keyword>
<dbReference type="InterPro" id="IPR029017">
    <property type="entry name" value="Enolase-like_N"/>
</dbReference>
<keyword evidence="1" id="KW-0456">Lyase</keyword>
<dbReference type="InterPro" id="IPR034593">
    <property type="entry name" value="DgoD-like"/>
</dbReference>
<dbReference type="PANTHER" id="PTHR48080">
    <property type="entry name" value="D-GALACTONATE DEHYDRATASE-RELATED"/>
    <property type="match status" value="1"/>
</dbReference>
<dbReference type="RefSeq" id="WP_094855493.1">
    <property type="nucleotide sequence ID" value="NZ_NEVM01000005.1"/>
</dbReference>
<evidence type="ECO:0000313" key="4">
    <source>
        <dbReference type="Proteomes" id="UP000216020"/>
    </source>
</evidence>
<dbReference type="SMART" id="SM00922">
    <property type="entry name" value="MR_MLE"/>
    <property type="match status" value="1"/>
</dbReference>
<dbReference type="InterPro" id="IPR036849">
    <property type="entry name" value="Enolase-like_C_sf"/>
</dbReference>
<dbReference type="Gene3D" id="3.20.20.120">
    <property type="entry name" value="Enolase-like C-terminal domain"/>
    <property type="match status" value="1"/>
</dbReference>
<dbReference type="SUPFAM" id="SSF54826">
    <property type="entry name" value="Enolase N-terminal domain-like"/>
    <property type="match status" value="1"/>
</dbReference>
<evidence type="ECO:0000313" key="3">
    <source>
        <dbReference type="EMBL" id="OZI31078.1"/>
    </source>
</evidence>
<gene>
    <name evidence="3" type="ORF">CAL29_24390</name>
</gene>
<dbReference type="InterPro" id="IPR013342">
    <property type="entry name" value="Mandelate_racemase_C"/>
</dbReference>
<dbReference type="Proteomes" id="UP000216020">
    <property type="component" value="Unassembled WGS sequence"/>
</dbReference>
<dbReference type="InterPro" id="IPR029065">
    <property type="entry name" value="Enolase_C-like"/>
</dbReference>